<dbReference type="GO" id="GO:0050839">
    <property type="term" value="F:cell adhesion molecule binding"/>
    <property type="evidence" value="ECO:0007669"/>
    <property type="project" value="TreeGrafter"/>
</dbReference>
<organism evidence="7 8">
    <name type="scientific">Mytilus galloprovincialis</name>
    <name type="common">Mediterranean mussel</name>
    <dbReference type="NCBI Taxonomy" id="29158"/>
    <lineage>
        <taxon>Eukaryota</taxon>
        <taxon>Metazoa</taxon>
        <taxon>Spiralia</taxon>
        <taxon>Lophotrochozoa</taxon>
        <taxon>Mollusca</taxon>
        <taxon>Bivalvia</taxon>
        <taxon>Autobranchia</taxon>
        <taxon>Pteriomorphia</taxon>
        <taxon>Mytilida</taxon>
        <taxon>Mytiloidea</taxon>
        <taxon>Mytilidae</taxon>
        <taxon>Mytilinae</taxon>
        <taxon>Mytilus</taxon>
    </lineage>
</organism>
<dbReference type="InterPro" id="IPR007110">
    <property type="entry name" value="Ig-like_dom"/>
</dbReference>
<keyword evidence="2" id="KW-0472">Membrane</keyword>
<dbReference type="Pfam" id="PF13895">
    <property type="entry name" value="Ig_2"/>
    <property type="match status" value="1"/>
</dbReference>
<dbReference type="InterPro" id="IPR013783">
    <property type="entry name" value="Ig-like_fold"/>
</dbReference>
<dbReference type="InterPro" id="IPR003599">
    <property type="entry name" value="Ig_sub"/>
</dbReference>
<dbReference type="InterPro" id="IPR036179">
    <property type="entry name" value="Ig-like_dom_sf"/>
</dbReference>
<keyword evidence="3" id="KW-1015">Disulfide bond</keyword>
<dbReference type="PANTHER" id="PTHR11640:SF31">
    <property type="entry name" value="IRREGULAR CHIASM C-ROUGHEST PROTEIN-RELATED"/>
    <property type="match status" value="1"/>
</dbReference>
<dbReference type="AlphaFoldDB" id="A0A8B6E788"/>
<keyword evidence="5" id="KW-0393">Immunoglobulin domain</keyword>
<dbReference type="EMBL" id="UYJE01004660">
    <property type="protein sequence ID" value="VDI30149.1"/>
    <property type="molecule type" value="Genomic_DNA"/>
</dbReference>
<comment type="subcellular location">
    <subcellularLocation>
        <location evidence="1">Membrane</location>
        <topology evidence="1">Single-pass type I membrane protein</topology>
    </subcellularLocation>
</comment>
<keyword evidence="4" id="KW-0325">Glycoprotein</keyword>
<protein>
    <recommendedName>
        <fullName evidence="6">Ig-like domain-containing protein</fullName>
    </recommendedName>
</protein>
<evidence type="ECO:0000256" key="4">
    <source>
        <dbReference type="ARBA" id="ARBA00023180"/>
    </source>
</evidence>
<evidence type="ECO:0000256" key="3">
    <source>
        <dbReference type="ARBA" id="ARBA00023157"/>
    </source>
</evidence>
<dbReference type="PANTHER" id="PTHR11640">
    <property type="entry name" value="NEPHRIN"/>
    <property type="match status" value="1"/>
</dbReference>
<evidence type="ECO:0000313" key="7">
    <source>
        <dbReference type="EMBL" id="VDI30149.1"/>
    </source>
</evidence>
<evidence type="ECO:0000256" key="1">
    <source>
        <dbReference type="ARBA" id="ARBA00004479"/>
    </source>
</evidence>
<dbReference type="OrthoDB" id="10028801at2759"/>
<dbReference type="GO" id="GO:0005886">
    <property type="term" value="C:plasma membrane"/>
    <property type="evidence" value="ECO:0007669"/>
    <property type="project" value="TreeGrafter"/>
</dbReference>
<dbReference type="SMART" id="SM00409">
    <property type="entry name" value="IG"/>
    <property type="match status" value="3"/>
</dbReference>
<evidence type="ECO:0000256" key="5">
    <source>
        <dbReference type="ARBA" id="ARBA00023319"/>
    </source>
</evidence>
<dbReference type="PROSITE" id="PS50835">
    <property type="entry name" value="IG_LIKE"/>
    <property type="match status" value="2"/>
</dbReference>
<feature type="domain" description="Ig-like" evidence="6">
    <location>
        <begin position="222"/>
        <end position="304"/>
    </location>
</feature>
<comment type="caution">
    <text evidence="7">The sequence shown here is derived from an EMBL/GenBank/DDBJ whole genome shotgun (WGS) entry which is preliminary data.</text>
</comment>
<reference evidence="7" key="1">
    <citation type="submission" date="2018-11" db="EMBL/GenBank/DDBJ databases">
        <authorList>
            <person name="Alioto T."/>
            <person name="Alioto T."/>
        </authorList>
    </citation>
    <scope>NUCLEOTIDE SEQUENCE</scope>
</reference>
<accession>A0A8B6E788</accession>
<dbReference type="Gene3D" id="2.60.40.10">
    <property type="entry name" value="Immunoglobulins"/>
    <property type="match status" value="3"/>
</dbReference>
<sequence length="456" mass="51723">MCYQVSGYRTQFIEASTGETIVLEYRLNATHAYWKGPAHNNKEIRSQTVINALDRFGENKTWNVMQYSSDARLRNSLPHIDRLNIAGIDSKGEFYLEIRNVSVDDAGLYLCEIQMPNKSFATRSFIVHLKYIPDLLITFEPPMPVYEGSSLSLCCLSNNRYPKETISWFNTKVGRQYRPHPSTACVHCVKTSRNDSGIYTCKAEYEGQKVTDNFTLNVLHIPDLFITFEPPMPIYEGSSLRLCCISNNSLANATIGWSNTKICRQDRQNPSTVCLHFVKTNRNDSGIYTCKAEQKGKKLTANITLDVLRTFRDTINIQADEVINADSAHFIDIIDVNNVLTISQENNSQTNETNDIDAENIGIAQMLEEQNSFLSNSSSDTTEHLNSGYEHPYTTMVANNGDEDEHIYDFSKQNSAIKNIFPSRNDASEPFVEIIEQDSSSDNIRTHFYANEVPEN</sequence>
<proteinExistence type="predicted"/>
<feature type="domain" description="Ig-like" evidence="6">
    <location>
        <begin position="133"/>
        <end position="217"/>
    </location>
</feature>
<dbReference type="GO" id="GO:0005911">
    <property type="term" value="C:cell-cell junction"/>
    <property type="evidence" value="ECO:0007669"/>
    <property type="project" value="TreeGrafter"/>
</dbReference>
<gene>
    <name evidence="7" type="ORF">MGAL_10B017461</name>
</gene>
<evidence type="ECO:0000256" key="2">
    <source>
        <dbReference type="ARBA" id="ARBA00023136"/>
    </source>
</evidence>
<dbReference type="InterPro" id="IPR051275">
    <property type="entry name" value="Cell_adhesion_signaling"/>
</dbReference>
<dbReference type="Proteomes" id="UP000596742">
    <property type="component" value="Unassembled WGS sequence"/>
</dbReference>
<keyword evidence="8" id="KW-1185">Reference proteome</keyword>
<dbReference type="GO" id="GO:0098609">
    <property type="term" value="P:cell-cell adhesion"/>
    <property type="evidence" value="ECO:0007669"/>
    <property type="project" value="TreeGrafter"/>
</dbReference>
<evidence type="ECO:0000313" key="8">
    <source>
        <dbReference type="Proteomes" id="UP000596742"/>
    </source>
</evidence>
<evidence type="ECO:0000259" key="6">
    <source>
        <dbReference type="PROSITE" id="PS50835"/>
    </source>
</evidence>
<name>A0A8B6E788_MYTGA</name>
<dbReference type="SUPFAM" id="SSF48726">
    <property type="entry name" value="Immunoglobulin"/>
    <property type="match status" value="3"/>
</dbReference>